<dbReference type="EMBL" id="CP036426">
    <property type="protein sequence ID" value="QDV37688.1"/>
    <property type="molecule type" value="Genomic_DNA"/>
</dbReference>
<dbReference type="AlphaFoldDB" id="A0A518HA09"/>
<name>A0A518HA09_9BACT</name>
<protein>
    <submittedName>
        <fullName evidence="3">Plasmid pRiA4b ORF-3-like protein</fullName>
    </submittedName>
</protein>
<feature type="domain" description="Plasmid pRiA4b Orf3-like" evidence="2">
    <location>
        <begin position="157"/>
        <end position="198"/>
    </location>
</feature>
<dbReference type="PANTHER" id="PTHR41878:SF1">
    <property type="entry name" value="TNPR PROTEIN"/>
    <property type="match status" value="1"/>
</dbReference>
<dbReference type="KEGG" id="tpla:ElP_56310"/>
<evidence type="ECO:0000259" key="2">
    <source>
        <dbReference type="Pfam" id="PF07929"/>
    </source>
</evidence>
<keyword evidence="4" id="KW-1185">Reference proteome</keyword>
<sequence>MARKKPSSPGDPQPPGMTNAAGMLATFAAGVLTQPESRSHAADLKLGRSERAVIAGVPGLDVGLKERIDIPSTGVKSFRFTLDELARICLGLSEALLDAEGREVVKLLKVTGKVTDVLDQAVGELAKGGSPRRAAQKAGKTTPKSQATKAARATGTIYQLKITLKDIRPSIWRRLLVRDCSLAALHEVIQVAMGWENYWSSAIELPGIVGAV</sequence>
<feature type="region of interest" description="Disordered" evidence="1">
    <location>
        <begin position="1"/>
        <end position="20"/>
    </location>
</feature>
<evidence type="ECO:0000313" key="3">
    <source>
        <dbReference type="EMBL" id="QDV37688.1"/>
    </source>
</evidence>
<gene>
    <name evidence="3" type="ORF">ElP_56310</name>
</gene>
<accession>A0A518HA09</accession>
<evidence type="ECO:0000256" key="1">
    <source>
        <dbReference type="SAM" id="MobiDB-lite"/>
    </source>
</evidence>
<dbReference type="InterPro" id="IPR012912">
    <property type="entry name" value="Plasmid_pRiA4b_Orf3-like"/>
</dbReference>
<proteinExistence type="predicted"/>
<dbReference type="Pfam" id="PF07929">
    <property type="entry name" value="PRiA4_ORF3"/>
    <property type="match status" value="1"/>
</dbReference>
<dbReference type="SUPFAM" id="SSF159941">
    <property type="entry name" value="MM3350-like"/>
    <property type="match status" value="1"/>
</dbReference>
<reference evidence="3 4" key="1">
    <citation type="submission" date="2019-02" db="EMBL/GenBank/DDBJ databases">
        <title>Deep-cultivation of Planctomycetes and their phenomic and genomic characterization uncovers novel biology.</title>
        <authorList>
            <person name="Wiegand S."/>
            <person name="Jogler M."/>
            <person name="Boedeker C."/>
            <person name="Pinto D."/>
            <person name="Vollmers J."/>
            <person name="Rivas-Marin E."/>
            <person name="Kohn T."/>
            <person name="Peeters S.H."/>
            <person name="Heuer A."/>
            <person name="Rast P."/>
            <person name="Oberbeckmann S."/>
            <person name="Bunk B."/>
            <person name="Jeske O."/>
            <person name="Meyerdierks A."/>
            <person name="Storesund J.E."/>
            <person name="Kallscheuer N."/>
            <person name="Luecker S."/>
            <person name="Lage O.M."/>
            <person name="Pohl T."/>
            <person name="Merkel B.J."/>
            <person name="Hornburger P."/>
            <person name="Mueller R.-W."/>
            <person name="Bruemmer F."/>
            <person name="Labrenz M."/>
            <person name="Spormann A.M."/>
            <person name="Op den Camp H."/>
            <person name="Overmann J."/>
            <person name="Amann R."/>
            <person name="Jetten M.S.M."/>
            <person name="Mascher T."/>
            <person name="Medema M.H."/>
            <person name="Devos D.P."/>
            <person name="Kaster A.-K."/>
            <person name="Ovreas L."/>
            <person name="Rohde M."/>
            <person name="Galperin M.Y."/>
            <person name="Jogler C."/>
        </authorList>
    </citation>
    <scope>NUCLEOTIDE SEQUENCE [LARGE SCALE GENOMIC DNA]</scope>
    <source>
        <strain evidence="3 4">ElP</strain>
    </source>
</reference>
<dbReference type="PANTHER" id="PTHR41878">
    <property type="entry name" value="LEXA REPRESSOR-RELATED"/>
    <property type="match status" value="1"/>
</dbReference>
<organism evidence="3 4">
    <name type="scientific">Tautonia plasticadhaerens</name>
    <dbReference type="NCBI Taxonomy" id="2527974"/>
    <lineage>
        <taxon>Bacteria</taxon>
        <taxon>Pseudomonadati</taxon>
        <taxon>Planctomycetota</taxon>
        <taxon>Planctomycetia</taxon>
        <taxon>Isosphaerales</taxon>
        <taxon>Isosphaeraceae</taxon>
        <taxon>Tautonia</taxon>
    </lineage>
</organism>
<dbReference type="InterPro" id="IPR024047">
    <property type="entry name" value="MM3350-like_sf"/>
</dbReference>
<dbReference type="RefSeq" id="WP_197446419.1">
    <property type="nucleotide sequence ID" value="NZ_CP036426.1"/>
</dbReference>
<dbReference type="Gene3D" id="3.10.290.30">
    <property type="entry name" value="MM3350-like"/>
    <property type="match status" value="1"/>
</dbReference>
<evidence type="ECO:0000313" key="4">
    <source>
        <dbReference type="Proteomes" id="UP000317835"/>
    </source>
</evidence>
<dbReference type="Proteomes" id="UP000317835">
    <property type="component" value="Chromosome"/>
</dbReference>